<feature type="domain" description="ParB-like N-terminal" evidence="3">
    <location>
        <begin position="23"/>
        <end position="113"/>
    </location>
</feature>
<evidence type="ECO:0000256" key="1">
    <source>
        <dbReference type="ARBA" id="ARBA00006295"/>
    </source>
</evidence>
<evidence type="ECO:0000256" key="2">
    <source>
        <dbReference type="SAM" id="MobiDB-lite"/>
    </source>
</evidence>
<dbReference type="InterPro" id="IPR050336">
    <property type="entry name" value="Chromosome_partition/occlusion"/>
</dbReference>
<dbReference type="Gene3D" id="1.10.10.2830">
    <property type="match status" value="1"/>
</dbReference>
<dbReference type="STRING" id="442341.SAMN04487959_114120"/>
<name>A0A1I3EQZ7_9GAMM</name>
<feature type="region of interest" description="Disordered" evidence="2">
    <location>
        <begin position="220"/>
        <end position="359"/>
    </location>
</feature>
<dbReference type="GO" id="GO:0005694">
    <property type="term" value="C:chromosome"/>
    <property type="evidence" value="ECO:0007669"/>
    <property type="project" value="TreeGrafter"/>
</dbReference>
<reference evidence="4 5" key="1">
    <citation type="submission" date="2016-10" db="EMBL/GenBank/DDBJ databases">
        <authorList>
            <person name="de Groot N.N."/>
        </authorList>
    </citation>
    <scope>NUCLEOTIDE SEQUENCE [LARGE SCALE GENOMIC DNA]</scope>
    <source>
        <strain evidence="4 5">CGMCC 1.6848</strain>
    </source>
</reference>
<accession>A0A1I3EQZ7</accession>
<dbReference type="NCBIfam" id="TIGR00180">
    <property type="entry name" value="parB_part"/>
    <property type="match status" value="1"/>
</dbReference>
<sequence>MALGKLDNLQSLSRRSKGAKEVLVLDTADVVPKEGQVREKFAGIDELADSIKSHGQEQPIIVYPKDDTGKYRIQKGERRWRACKLAGVPVEAIVNKKDQDELDETAGELIENIQRENLTPMEIAKGIQKFVDGGWKPVDVAKRLGKSRGYISQHLSLLKLPECVQKLYEEEVTADPESLNSLRQLHQIAPDKAERICEKALVEGISRKACRELLKQAKAGTLPEDPGTDPMAPQAPAPAVGTHDDQPPLSGFDTPSTSGDTTSGGHEEDRGPAPPPQPQKDENTPSGKGDVAPSESPAPNPAPATEQPKPKETGGGKPAAPAPMLAKEPTRARIVVSITTKGSRRSGMLLTDRIDPEPGYCWVRLDNDGEDVQRVSVSDVQLLGVEGED</sequence>
<dbReference type="Proteomes" id="UP000199040">
    <property type="component" value="Unassembled WGS sequence"/>
</dbReference>
<dbReference type="RefSeq" id="WP_092848884.1">
    <property type="nucleotide sequence ID" value="NZ_FOPY01000014.1"/>
</dbReference>
<comment type="similarity">
    <text evidence="1">Belongs to the ParB family.</text>
</comment>
<dbReference type="SMART" id="SM00470">
    <property type="entry name" value="ParB"/>
    <property type="match status" value="1"/>
</dbReference>
<evidence type="ECO:0000313" key="5">
    <source>
        <dbReference type="Proteomes" id="UP000199040"/>
    </source>
</evidence>
<proteinExistence type="inferred from homology"/>
<dbReference type="EMBL" id="FOPY01000014">
    <property type="protein sequence ID" value="SFI01372.1"/>
    <property type="molecule type" value="Genomic_DNA"/>
</dbReference>
<dbReference type="AlphaFoldDB" id="A0A1I3EQZ7"/>
<keyword evidence="5" id="KW-1185">Reference proteome</keyword>
<dbReference type="SUPFAM" id="SSF109709">
    <property type="entry name" value="KorB DNA-binding domain-like"/>
    <property type="match status" value="1"/>
</dbReference>
<dbReference type="GO" id="GO:0007059">
    <property type="term" value="P:chromosome segregation"/>
    <property type="evidence" value="ECO:0007669"/>
    <property type="project" value="TreeGrafter"/>
</dbReference>
<organism evidence="4 5">
    <name type="scientific">Modicisalibacter xianhensis</name>
    <dbReference type="NCBI Taxonomy" id="442341"/>
    <lineage>
        <taxon>Bacteria</taxon>
        <taxon>Pseudomonadati</taxon>
        <taxon>Pseudomonadota</taxon>
        <taxon>Gammaproteobacteria</taxon>
        <taxon>Oceanospirillales</taxon>
        <taxon>Halomonadaceae</taxon>
        <taxon>Modicisalibacter</taxon>
    </lineage>
</organism>
<dbReference type="InterPro" id="IPR004437">
    <property type="entry name" value="ParB/RepB/Spo0J"/>
</dbReference>
<gene>
    <name evidence="4" type="ORF">SAMN04487959_114120</name>
</gene>
<dbReference type="Pfam" id="PF02195">
    <property type="entry name" value="ParB_N"/>
    <property type="match status" value="1"/>
</dbReference>
<evidence type="ECO:0000259" key="3">
    <source>
        <dbReference type="SMART" id="SM00470"/>
    </source>
</evidence>
<dbReference type="PANTHER" id="PTHR33375:SF1">
    <property type="entry name" value="CHROMOSOME-PARTITIONING PROTEIN PARB-RELATED"/>
    <property type="match status" value="1"/>
</dbReference>
<dbReference type="Gene3D" id="3.90.1530.30">
    <property type="match status" value="1"/>
</dbReference>
<protein>
    <submittedName>
        <fullName evidence="4">Chromosome partitioning protein, ParB family</fullName>
    </submittedName>
</protein>
<dbReference type="InterPro" id="IPR003115">
    <property type="entry name" value="ParB_N"/>
</dbReference>
<dbReference type="GO" id="GO:0003677">
    <property type="term" value="F:DNA binding"/>
    <property type="evidence" value="ECO:0007669"/>
    <property type="project" value="InterPro"/>
</dbReference>
<dbReference type="Pfam" id="PF08535">
    <property type="entry name" value="KorB"/>
    <property type="match status" value="1"/>
</dbReference>
<evidence type="ECO:0000313" key="4">
    <source>
        <dbReference type="EMBL" id="SFI01372.1"/>
    </source>
</evidence>
<dbReference type="InterPro" id="IPR036086">
    <property type="entry name" value="ParB/Sulfiredoxin_sf"/>
</dbReference>
<feature type="compositionally biased region" description="Low complexity" evidence="2">
    <location>
        <begin position="250"/>
        <end position="264"/>
    </location>
</feature>
<dbReference type="InterPro" id="IPR013741">
    <property type="entry name" value="KorB_domain"/>
</dbReference>
<dbReference type="PANTHER" id="PTHR33375">
    <property type="entry name" value="CHROMOSOME-PARTITIONING PROTEIN PARB-RELATED"/>
    <property type="match status" value="1"/>
</dbReference>
<dbReference type="SUPFAM" id="SSF110849">
    <property type="entry name" value="ParB/Sulfiredoxin"/>
    <property type="match status" value="1"/>
</dbReference>